<keyword evidence="2" id="KW-1133">Transmembrane helix</keyword>
<dbReference type="STRING" id="1123272.SAMN02745824_1259"/>
<feature type="region of interest" description="Disordered" evidence="1">
    <location>
        <begin position="1"/>
        <end position="25"/>
    </location>
</feature>
<dbReference type="Proteomes" id="UP000185192">
    <property type="component" value="Unassembled WGS sequence"/>
</dbReference>
<dbReference type="RefSeq" id="WP_074204201.1">
    <property type="nucleotide sequence ID" value="NZ_FSQW01000001.1"/>
</dbReference>
<dbReference type="EMBL" id="FSQW01000001">
    <property type="protein sequence ID" value="SIN63584.1"/>
    <property type="molecule type" value="Genomic_DNA"/>
</dbReference>
<keyword evidence="4" id="KW-1185">Reference proteome</keyword>
<evidence type="ECO:0000313" key="3">
    <source>
        <dbReference type="EMBL" id="SIN63584.1"/>
    </source>
</evidence>
<dbReference type="OrthoDB" id="7596402at2"/>
<evidence type="ECO:0000256" key="2">
    <source>
        <dbReference type="SAM" id="Phobius"/>
    </source>
</evidence>
<evidence type="ECO:0000256" key="1">
    <source>
        <dbReference type="SAM" id="MobiDB-lite"/>
    </source>
</evidence>
<dbReference type="AlphaFoldDB" id="A0A1N6CYR4"/>
<feature type="transmembrane region" description="Helical" evidence="2">
    <location>
        <begin position="63"/>
        <end position="84"/>
    </location>
</feature>
<evidence type="ECO:0000313" key="4">
    <source>
        <dbReference type="Proteomes" id="UP000185192"/>
    </source>
</evidence>
<name>A0A1N6CYR4_9SPHN</name>
<protein>
    <submittedName>
        <fullName evidence="3">Uncharacterized protein</fullName>
    </submittedName>
</protein>
<reference evidence="4" key="1">
    <citation type="submission" date="2016-11" db="EMBL/GenBank/DDBJ databases">
        <authorList>
            <person name="Varghese N."/>
            <person name="Submissions S."/>
        </authorList>
    </citation>
    <scope>NUCLEOTIDE SEQUENCE [LARGE SCALE GENOMIC DNA]</scope>
    <source>
        <strain evidence="4">DSM 22363</strain>
    </source>
</reference>
<accession>A0A1N6CYR4</accession>
<organism evidence="3 4">
    <name type="scientific">Parasphingorhabdus marina DSM 22363</name>
    <dbReference type="NCBI Taxonomy" id="1123272"/>
    <lineage>
        <taxon>Bacteria</taxon>
        <taxon>Pseudomonadati</taxon>
        <taxon>Pseudomonadota</taxon>
        <taxon>Alphaproteobacteria</taxon>
        <taxon>Sphingomonadales</taxon>
        <taxon>Sphingomonadaceae</taxon>
        <taxon>Parasphingorhabdus</taxon>
    </lineage>
</organism>
<gene>
    <name evidence="3" type="ORF">SAMN02745824_1259</name>
</gene>
<keyword evidence="2" id="KW-0472">Membrane</keyword>
<proteinExistence type="predicted"/>
<keyword evidence="2" id="KW-0812">Transmembrane</keyword>
<feature type="transmembrane region" description="Helical" evidence="2">
    <location>
        <begin position="37"/>
        <end position="57"/>
    </location>
</feature>
<sequence>MSDKDQLTDESASEEAAYVPDPEKEKQARALHFTISIIRLLGVAILMLGIAISLGRLPPVPPFAGYVLAVIGLVQMLVIPLVMVRMYVKARVAEEETARAEAAADSQPEEKGTS</sequence>